<dbReference type="AlphaFoldDB" id="A0A1I6H908"/>
<reference evidence="3" key="1">
    <citation type="submission" date="2016-10" db="EMBL/GenBank/DDBJ databases">
        <authorList>
            <person name="Varghese N."/>
            <person name="Submissions S."/>
        </authorList>
    </citation>
    <scope>NUCLEOTIDE SEQUENCE [LARGE SCALE GENOMIC DNA]</scope>
    <source>
        <strain evidence="3">CGMCC 1.6294</strain>
    </source>
</reference>
<dbReference type="OrthoDB" id="6371755at2"/>
<gene>
    <name evidence="2" type="ORF">SAMN04488073_2547</name>
</gene>
<keyword evidence="3" id="KW-1185">Reference proteome</keyword>
<dbReference type="Gene3D" id="2.60.40.10">
    <property type="entry name" value="Immunoglobulins"/>
    <property type="match status" value="1"/>
</dbReference>
<protein>
    <recommendedName>
        <fullName evidence="4">Fibronectin type III domain-containing protein</fullName>
    </recommendedName>
</protein>
<feature type="chain" id="PRO_5011699704" description="Fibronectin type III domain-containing protein" evidence="1">
    <location>
        <begin position="26"/>
        <end position="159"/>
    </location>
</feature>
<organism evidence="2 3">
    <name type="scientific">Marinobacter gudaonensis</name>
    <dbReference type="NCBI Taxonomy" id="375760"/>
    <lineage>
        <taxon>Bacteria</taxon>
        <taxon>Pseudomonadati</taxon>
        <taxon>Pseudomonadota</taxon>
        <taxon>Gammaproteobacteria</taxon>
        <taxon>Pseudomonadales</taxon>
        <taxon>Marinobacteraceae</taxon>
        <taxon>Marinobacter</taxon>
    </lineage>
</organism>
<sequence>MLYAATIYRRTVVSALTLLACLALSGCQEDSRATKTSPQRASELADSRLDQATDGLLNTLGQARTHAGGAAIATRELRWNAPLTREDGSALAPGQIAGFRIYFRLRHQASYQVIRIDSPSVTRYALDGLPAGAYEFTITTVDNEGLESRRSEPVAVDLI</sequence>
<evidence type="ECO:0000313" key="3">
    <source>
        <dbReference type="Proteomes" id="UP000199290"/>
    </source>
</evidence>
<dbReference type="InterPro" id="IPR003961">
    <property type="entry name" value="FN3_dom"/>
</dbReference>
<dbReference type="EMBL" id="FOYV01000001">
    <property type="protein sequence ID" value="SFR50989.1"/>
    <property type="molecule type" value="Genomic_DNA"/>
</dbReference>
<dbReference type="CDD" id="cd00063">
    <property type="entry name" value="FN3"/>
    <property type="match status" value="1"/>
</dbReference>
<dbReference type="STRING" id="375760.SAMN04488073_2547"/>
<dbReference type="Proteomes" id="UP000199290">
    <property type="component" value="Unassembled WGS sequence"/>
</dbReference>
<keyword evidence="1" id="KW-0732">Signal</keyword>
<accession>A0A1I6H908</accession>
<evidence type="ECO:0008006" key="4">
    <source>
        <dbReference type="Google" id="ProtNLM"/>
    </source>
</evidence>
<dbReference type="RefSeq" id="WP_091990454.1">
    <property type="nucleotide sequence ID" value="NZ_FOYV01000001.1"/>
</dbReference>
<name>A0A1I6H908_9GAMM</name>
<feature type="signal peptide" evidence="1">
    <location>
        <begin position="1"/>
        <end position="25"/>
    </location>
</feature>
<dbReference type="InterPro" id="IPR013783">
    <property type="entry name" value="Ig-like_fold"/>
</dbReference>
<proteinExistence type="predicted"/>
<dbReference type="InterPro" id="IPR036116">
    <property type="entry name" value="FN3_sf"/>
</dbReference>
<evidence type="ECO:0000313" key="2">
    <source>
        <dbReference type="EMBL" id="SFR50989.1"/>
    </source>
</evidence>
<evidence type="ECO:0000256" key="1">
    <source>
        <dbReference type="SAM" id="SignalP"/>
    </source>
</evidence>
<dbReference type="SUPFAM" id="SSF49265">
    <property type="entry name" value="Fibronectin type III"/>
    <property type="match status" value="1"/>
</dbReference>